<evidence type="ECO:0000256" key="2">
    <source>
        <dbReference type="PROSITE-ProRule" id="PRU00335"/>
    </source>
</evidence>
<feature type="DNA-binding region" description="H-T-H motif" evidence="2">
    <location>
        <begin position="35"/>
        <end position="54"/>
    </location>
</feature>
<dbReference type="InterPro" id="IPR001647">
    <property type="entry name" value="HTH_TetR"/>
</dbReference>
<accession>A0A7X2XW17</accession>
<keyword evidence="5" id="KW-1185">Reference proteome</keyword>
<name>A0A7X2XW17_9LACO</name>
<dbReference type="PANTHER" id="PTHR43479">
    <property type="entry name" value="ACREF/ENVCD OPERON REPRESSOR-RELATED"/>
    <property type="match status" value="1"/>
</dbReference>
<dbReference type="AlphaFoldDB" id="A0A7X2XW17"/>
<comment type="caution">
    <text evidence="4">The sequence shown here is derived from an EMBL/GenBank/DDBJ whole genome shotgun (WGS) entry which is preliminary data.</text>
</comment>
<dbReference type="RefSeq" id="WP_155431932.1">
    <property type="nucleotide sequence ID" value="NZ_WNJO01000009.1"/>
</dbReference>
<dbReference type="SUPFAM" id="SSF46689">
    <property type="entry name" value="Homeodomain-like"/>
    <property type="match status" value="1"/>
</dbReference>
<dbReference type="EMBL" id="WNJO01000009">
    <property type="protein sequence ID" value="MTV82661.1"/>
    <property type="molecule type" value="Genomic_DNA"/>
</dbReference>
<dbReference type="Pfam" id="PF00440">
    <property type="entry name" value="TetR_N"/>
    <property type="match status" value="1"/>
</dbReference>
<sequence length="182" mass="21561">MITTKPNVRVQQTEEKLYQALLSFKSKGVDYQALTIKQLAEKAGISRQTFYRHYQDKDDIISLRIHNFKLKMISQFRQTTLTPEVMMKMLLTYWSKHRSFFELIEWANLGRIFISNISYMNHKIMAMNNVSHLNDEIITDSYAGATYSFLRAFLIKNQNYQDIDSLVELCMSINNRCQFLFE</sequence>
<gene>
    <name evidence="4" type="ORF">GM612_08380</name>
</gene>
<dbReference type="PANTHER" id="PTHR43479:SF11">
    <property type="entry name" value="ACREF_ENVCD OPERON REPRESSOR-RELATED"/>
    <property type="match status" value="1"/>
</dbReference>
<dbReference type="PROSITE" id="PS50977">
    <property type="entry name" value="HTH_TETR_2"/>
    <property type="match status" value="1"/>
</dbReference>
<evidence type="ECO:0000313" key="4">
    <source>
        <dbReference type="EMBL" id="MTV82661.1"/>
    </source>
</evidence>
<organism evidence="4 5">
    <name type="scientific">Secundilactobacillus folii</name>
    <dbReference type="NCBI Taxonomy" id="2678357"/>
    <lineage>
        <taxon>Bacteria</taxon>
        <taxon>Bacillati</taxon>
        <taxon>Bacillota</taxon>
        <taxon>Bacilli</taxon>
        <taxon>Lactobacillales</taxon>
        <taxon>Lactobacillaceae</taxon>
        <taxon>Secundilactobacillus</taxon>
    </lineage>
</organism>
<keyword evidence="1 2" id="KW-0238">DNA-binding</keyword>
<feature type="domain" description="HTH tetR-type" evidence="3">
    <location>
        <begin position="11"/>
        <end position="72"/>
    </location>
</feature>
<dbReference type="Proteomes" id="UP000466388">
    <property type="component" value="Unassembled WGS sequence"/>
</dbReference>
<evidence type="ECO:0000256" key="1">
    <source>
        <dbReference type="ARBA" id="ARBA00023125"/>
    </source>
</evidence>
<dbReference type="GO" id="GO:0003677">
    <property type="term" value="F:DNA binding"/>
    <property type="evidence" value="ECO:0007669"/>
    <property type="project" value="UniProtKB-UniRule"/>
</dbReference>
<reference evidence="4 5" key="1">
    <citation type="submission" date="2019-11" db="EMBL/GenBank/DDBJ databases">
        <title>Lactobacillus sp. nov. CRM56-3, isolated from fermented tea leaves.</title>
        <authorList>
            <person name="Phuengjayaem S."/>
            <person name="Tanasupawat S."/>
        </authorList>
    </citation>
    <scope>NUCLEOTIDE SEQUENCE [LARGE SCALE GENOMIC DNA]</scope>
    <source>
        <strain evidence="4 5">CRM56-3</strain>
    </source>
</reference>
<proteinExistence type="predicted"/>
<dbReference type="InterPro" id="IPR050624">
    <property type="entry name" value="HTH-type_Tx_Regulator"/>
</dbReference>
<protein>
    <submittedName>
        <fullName evidence="4">TetR family transcriptional regulator</fullName>
    </submittedName>
</protein>
<evidence type="ECO:0000259" key="3">
    <source>
        <dbReference type="PROSITE" id="PS50977"/>
    </source>
</evidence>
<evidence type="ECO:0000313" key="5">
    <source>
        <dbReference type="Proteomes" id="UP000466388"/>
    </source>
</evidence>
<dbReference type="Gene3D" id="1.10.357.10">
    <property type="entry name" value="Tetracycline Repressor, domain 2"/>
    <property type="match status" value="1"/>
</dbReference>
<dbReference type="InterPro" id="IPR009057">
    <property type="entry name" value="Homeodomain-like_sf"/>
</dbReference>